<proteinExistence type="predicted"/>
<reference evidence="2" key="1">
    <citation type="submission" date="2016-10" db="EMBL/GenBank/DDBJ databases">
        <authorList>
            <person name="Varghese N."/>
            <person name="Submissions S."/>
        </authorList>
    </citation>
    <scope>NUCLEOTIDE SEQUENCE [LARGE SCALE GENOMIC DNA]</scope>
    <source>
        <strain evidence="2">DSM 19482</strain>
    </source>
</reference>
<dbReference type="STRING" id="1121284.SAMN05660493_01806"/>
<dbReference type="Proteomes" id="UP000187261">
    <property type="component" value="Unassembled WGS sequence"/>
</dbReference>
<dbReference type="OrthoDB" id="1264673at2"/>
<evidence type="ECO:0000313" key="2">
    <source>
        <dbReference type="Proteomes" id="UP000187261"/>
    </source>
</evidence>
<accession>A0A1U7PW35</accession>
<dbReference type="AlphaFoldDB" id="A0A1U7PW35"/>
<name>A0A1U7PW35_9FLAO</name>
<evidence type="ECO:0000313" key="1">
    <source>
        <dbReference type="EMBL" id="SIT97099.1"/>
    </source>
</evidence>
<organism evidence="1 2">
    <name type="scientific">Epilithonimonas bovis DSM 19482</name>
    <dbReference type="NCBI Taxonomy" id="1121284"/>
    <lineage>
        <taxon>Bacteria</taxon>
        <taxon>Pseudomonadati</taxon>
        <taxon>Bacteroidota</taxon>
        <taxon>Flavobacteriia</taxon>
        <taxon>Flavobacteriales</taxon>
        <taxon>Weeksellaceae</taxon>
        <taxon>Chryseobacterium group</taxon>
        <taxon>Epilithonimonas</taxon>
    </lineage>
</organism>
<dbReference type="EMBL" id="FTPU01000017">
    <property type="protein sequence ID" value="SIT97099.1"/>
    <property type="molecule type" value="Genomic_DNA"/>
</dbReference>
<gene>
    <name evidence="1" type="ORF">SAMN05660493_01806</name>
</gene>
<keyword evidence="2" id="KW-1185">Reference proteome</keyword>
<dbReference type="RefSeq" id="WP_076783285.1">
    <property type="nucleotide sequence ID" value="NZ_FTPU01000017.1"/>
</dbReference>
<sequence>MKKIGLLLPFLGFAFLFSQKKSEKLLPTQPNKDIFTQKDSVKSKLELKSETANSPFYKNLDSNKAARYKMLTKKVPSAKASPIQKLQPLKTDTLRKLKPIKPLSK</sequence>
<protein>
    <submittedName>
        <fullName evidence="1">Uncharacterized protein</fullName>
    </submittedName>
</protein>